<gene>
    <name evidence="1" type="ORF">MNBD_GAMMA22-1437</name>
</gene>
<proteinExistence type="predicted"/>
<reference evidence="1" key="1">
    <citation type="submission" date="2018-06" db="EMBL/GenBank/DDBJ databases">
        <authorList>
            <person name="Zhirakovskaya E."/>
        </authorList>
    </citation>
    <scope>NUCLEOTIDE SEQUENCE</scope>
</reference>
<accession>A0A3B1B237</accession>
<name>A0A3B1B237_9ZZZZ</name>
<dbReference type="EMBL" id="UOFS01000039">
    <property type="protein sequence ID" value="VAW99126.1"/>
    <property type="molecule type" value="Genomic_DNA"/>
</dbReference>
<evidence type="ECO:0000313" key="1">
    <source>
        <dbReference type="EMBL" id="VAW99126.1"/>
    </source>
</evidence>
<protein>
    <submittedName>
        <fullName evidence="1">Uncharacterized protein</fullName>
    </submittedName>
</protein>
<sequence>MVSLLNKFFSLLFCLTLLFLNSCTEKKPDPIKVNYSTITQCALNARWCKSLNKHDSIAVQFPNKIEYLKTFQVKVKTTIKNIKKLQIQFAMKNMQMTKNSFILQKNTESKKAYWVTDIILPMCISGRHDWLVTVVASVDDQYVERFFKIKIVK</sequence>
<dbReference type="AlphaFoldDB" id="A0A3B1B237"/>
<organism evidence="1">
    <name type="scientific">hydrothermal vent metagenome</name>
    <dbReference type="NCBI Taxonomy" id="652676"/>
    <lineage>
        <taxon>unclassified sequences</taxon>
        <taxon>metagenomes</taxon>
        <taxon>ecological metagenomes</taxon>
    </lineage>
</organism>